<dbReference type="FunFam" id="3.30.160.60:FF:000089">
    <property type="entry name" value="DNA-binding protein creA"/>
    <property type="match status" value="1"/>
</dbReference>
<feature type="region of interest" description="Disordered" evidence="13">
    <location>
        <begin position="320"/>
        <end position="339"/>
    </location>
</feature>
<dbReference type="PANTHER" id="PTHR47428">
    <property type="entry name" value="REGULATORY PROTEIN MIG1-RELATED"/>
    <property type="match status" value="1"/>
</dbReference>
<keyword evidence="9" id="KW-0804">Transcription</keyword>
<evidence type="ECO:0000256" key="12">
    <source>
        <dbReference type="PROSITE-ProRule" id="PRU00042"/>
    </source>
</evidence>
<feature type="region of interest" description="Disordered" evidence="13">
    <location>
        <begin position="128"/>
        <end position="169"/>
    </location>
</feature>
<accession>A0A5N6L525</accession>
<dbReference type="GO" id="GO:0005634">
    <property type="term" value="C:nucleus"/>
    <property type="evidence" value="ECO:0007669"/>
    <property type="project" value="UniProtKB-SubCell"/>
</dbReference>
<keyword evidence="8" id="KW-0238">DNA-binding</keyword>
<evidence type="ECO:0000256" key="5">
    <source>
        <dbReference type="ARBA" id="ARBA00022771"/>
    </source>
</evidence>
<sequence>MAAAAVGSMPQSVHSSQATEEPRQDLPRPYKCPLCDKAFHRLEHQTRHIRTHTGEKPHACQFPGCTKKFSRSDELTRHSRIHSNPNSRRGNKTTQHAVHAAAQGLAGGPMADQMHLVHPAGGAYPYTAPSSQMASPNVSPPHSHSHVNYAQHPPSSYSRSGFESPTSASYIQGSHNIGLLATAASQVERQNHDAAHDRRLPSLASYAYSSHSMSRSHSHDDEDPYKSHRDAKRSRPGSPFSTNPPSPTFSCDSCSPTPGHTPAITPAHSPRLRPHDVQLPGIRHLSLHHGMHHTPHHGSPPHLETLEPLAEANRDVSHTNSINSISSSASHQPYSRSANNSGLRISEIISHGNDGIKGAARPAMEQSETNSRAWEKRGDHRRIDDTTNGQDSDGASGGDSFNSTLWYWMPWVLPF</sequence>
<evidence type="ECO:0000313" key="15">
    <source>
        <dbReference type="EMBL" id="KAB8772369.1"/>
    </source>
</evidence>
<keyword evidence="6" id="KW-0862">Zinc</keyword>
<dbReference type="Pfam" id="PF00096">
    <property type="entry name" value="zf-C2H2"/>
    <property type="match status" value="2"/>
</dbReference>
<dbReference type="GO" id="GO:0000433">
    <property type="term" value="P:carbon catabolite repression of transcription from RNA polymerase II promoter by glucose"/>
    <property type="evidence" value="ECO:0007669"/>
    <property type="project" value="TreeGrafter"/>
</dbReference>
<evidence type="ECO:0000256" key="10">
    <source>
        <dbReference type="ARBA" id="ARBA00023242"/>
    </source>
</evidence>
<dbReference type="InterPro" id="IPR051007">
    <property type="entry name" value="creA/MIG_C2H2-ZnF"/>
</dbReference>
<feature type="region of interest" description="Disordered" evidence="13">
    <location>
        <begin position="71"/>
        <end position="93"/>
    </location>
</feature>
<evidence type="ECO:0000313" key="16">
    <source>
        <dbReference type="Proteomes" id="UP000327013"/>
    </source>
</evidence>
<dbReference type="PROSITE" id="PS00028">
    <property type="entry name" value="ZINC_FINGER_C2H2_1"/>
    <property type="match status" value="2"/>
</dbReference>
<evidence type="ECO:0000256" key="2">
    <source>
        <dbReference type="ARBA" id="ARBA00022491"/>
    </source>
</evidence>
<dbReference type="AlphaFoldDB" id="A0A5N6L525"/>
<evidence type="ECO:0000256" key="1">
    <source>
        <dbReference type="ARBA" id="ARBA00004123"/>
    </source>
</evidence>
<feature type="compositionally biased region" description="Polar residues" evidence="13">
    <location>
        <begin position="9"/>
        <end position="19"/>
    </location>
</feature>
<reference evidence="15 16" key="1">
    <citation type="submission" date="2019-06" db="EMBL/GenBank/DDBJ databases">
        <title>A chromosomal-level reference genome of Carpinus fangiana (Coryloideae, Betulaceae).</title>
        <authorList>
            <person name="Yang X."/>
            <person name="Wang Z."/>
            <person name="Zhang L."/>
            <person name="Hao G."/>
            <person name="Liu J."/>
            <person name="Yang Y."/>
        </authorList>
    </citation>
    <scope>NUCLEOTIDE SEQUENCE [LARGE SCALE GENOMIC DNA]</scope>
    <source>
        <strain evidence="15">Cfa_2016G</strain>
        <tissue evidence="15">Leaf</tissue>
    </source>
</reference>
<keyword evidence="2" id="KW-0678">Repressor</keyword>
<evidence type="ECO:0000256" key="3">
    <source>
        <dbReference type="ARBA" id="ARBA00022723"/>
    </source>
</evidence>
<keyword evidence="10" id="KW-0539">Nucleus</keyword>
<evidence type="ECO:0000256" key="9">
    <source>
        <dbReference type="ARBA" id="ARBA00023163"/>
    </source>
</evidence>
<evidence type="ECO:0000256" key="11">
    <source>
        <dbReference type="ARBA" id="ARBA00038023"/>
    </source>
</evidence>
<organism evidence="15 16">
    <name type="scientific">Carpinus fangiana</name>
    <dbReference type="NCBI Taxonomy" id="176857"/>
    <lineage>
        <taxon>Eukaryota</taxon>
        <taxon>Viridiplantae</taxon>
        <taxon>Streptophyta</taxon>
        <taxon>Embryophyta</taxon>
        <taxon>Tracheophyta</taxon>
        <taxon>Spermatophyta</taxon>
        <taxon>Magnoliopsida</taxon>
        <taxon>eudicotyledons</taxon>
        <taxon>Gunneridae</taxon>
        <taxon>Pentapetalae</taxon>
        <taxon>rosids</taxon>
        <taxon>fabids</taxon>
        <taxon>Fagales</taxon>
        <taxon>Betulaceae</taxon>
        <taxon>Carpinus</taxon>
    </lineage>
</organism>
<dbReference type="Proteomes" id="UP000327013">
    <property type="component" value="Unassembled WGS sequence"/>
</dbReference>
<dbReference type="SMART" id="SM00355">
    <property type="entry name" value="ZnF_C2H2"/>
    <property type="match status" value="2"/>
</dbReference>
<dbReference type="FunFam" id="3.30.160.60:FF:000152">
    <property type="entry name" value="DNA-binding protein creA"/>
    <property type="match status" value="1"/>
</dbReference>
<evidence type="ECO:0000256" key="4">
    <source>
        <dbReference type="ARBA" id="ARBA00022737"/>
    </source>
</evidence>
<keyword evidence="3" id="KW-0479">Metal-binding</keyword>
<comment type="subcellular location">
    <subcellularLocation>
        <location evidence="1">Nucleus</location>
    </subcellularLocation>
</comment>
<evidence type="ECO:0000256" key="6">
    <source>
        <dbReference type="ARBA" id="ARBA00022833"/>
    </source>
</evidence>
<dbReference type="GO" id="GO:0008270">
    <property type="term" value="F:zinc ion binding"/>
    <property type="evidence" value="ECO:0007669"/>
    <property type="project" value="UniProtKB-KW"/>
</dbReference>
<feature type="compositionally biased region" description="Basic and acidic residues" evidence="13">
    <location>
        <begin position="373"/>
        <end position="385"/>
    </location>
</feature>
<dbReference type="OrthoDB" id="3437960at2759"/>
<feature type="compositionally biased region" description="Basic and acidic residues" evidence="13">
    <location>
        <begin position="217"/>
        <end position="228"/>
    </location>
</feature>
<evidence type="ECO:0000256" key="13">
    <source>
        <dbReference type="SAM" id="MobiDB-lite"/>
    </source>
</evidence>
<dbReference type="InterPro" id="IPR013087">
    <property type="entry name" value="Znf_C2H2_type"/>
</dbReference>
<dbReference type="PROSITE" id="PS50157">
    <property type="entry name" value="ZINC_FINGER_C2H2_2"/>
    <property type="match status" value="2"/>
</dbReference>
<evidence type="ECO:0000256" key="7">
    <source>
        <dbReference type="ARBA" id="ARBA00023015"/>
    </source>
</evidence>
<keyword evidence="16" id="KW-1185">Reference proteome</keyword>
<feature type="domain" description="C2H2-type" evidence="14">
    <location>
        <begin position="30"/>
        <end position="57"/>
    </location>
</feature>
<keyword evidence="5 12" id="KW-0863">Zinc-finger</keyword>
<feature type="region of interest" description="Disordered" evidence="13">
    <location>
        <begin position="208"/>
        <end position="275"/>
    </location>
</feature>
<comment type="caution">
    <text evidence="15">The sequence shown here is derived from an EMBL/GenBank/DDBJ whole genome shotgun (WGS) entry which is preliminary data.</text>
</comment>
<feature type="compositionally biased region" description="Low complexity" evidence="13">
    <location>
        <begin position="135"/>
        <end position="148"/>
    </location>
</feature>
<proteinExistence type="inferred from homology"/>
<dbReference type="PANTHER" id="PTHR47428:SF1">
    <property type="entry name" value="REGULATORY PROTEIN MIG1-RELATED"/>
    <property type="match status" value="1"/>
</dbReference>
<gene>
    <name evidence="15" type="ORF">FH972_026659</name>
</gene>
<dbReference type="EMBL" id="VIBQ01000102">
    <property type="protein sequence ID" value="KAB8772369.1"/>
    <property type="molecule type" value="Genomic_DNA"/>
</dbReference>
<dbReference type="GO" id="GO:0005737">
    <property type="term" value="C:cytoplasm"/>
    <property type="evidence" value="ECO:0007669"/>
    <property type="project" value="TreeGrafter"/>
</dbReference>
<feature type="compositionally biased region" description="Polar residues" evidence="13">
    <location>
        <begin position="82"/>
        <end position="93"/>
    </location>
</feature>
<feature type="compositionally biased region" description="Low complexity" evidence="13">
    <location>
        <begin position="320"/>
        <end position="331"/>
    </location>
</feature>
<keyword evidence="7" id="KW-0805">Transcription regulation</keyword>
<dbReference type="InterPro" id="IPR036236">
    <property type="entry name" value="Znf_C2H2_sf"/>
</dbReference>
<dbReference type="Gene3D" id="3.30.160.60">
    <property type="entry name" value="Classic Zinc Finger"/>
    <property type="match status" value="2"/>
</dbReference>
<protein>
    <recommendedName>
        <fullName evidence="14">C2H2-type domain-containing protein</fullName>
    </recommendedName>
</protein>
<keyword evidence="4" id="KW-0677">Repeat</keyword>
<comment type="similarity">
    <text evidence="11">Belongs to the creA/MIG C2H2-type zinc-finger protein family.</text>
</comment>
<name>A0A5N6L525_9ROSI</name>
<feature type="compositionally biased region" description="Polar residues" evidence="13">
    <location>
        <begin position="153"/>
        <end position="169"/>
    </location>
</feature>
<dbReference type="GO" id="GO:0000978">
    <property type="term" value="F:RNA polymerase II cis-regulatory region sequence-specific DNA binding"/>
    <property type="evidence" value="ECO:0007669"/>
    <property type="project" value="TreeGrafter"/>
</dbReference>
<dbReference type="SUPFAM" id="SSF57667">
    <property type="entry name" value="beta-beta-alpha zinc fingers"/>
    <property type="match status" value="1"/>
</dbReference>
<feature type="domain" description="C2H2-type" evidence="14">
    <location>
        <begin position="58"/>
        <end position="87"/>
    </location>
</feature>
<feature type="region of interest" description="Disordered" evidence="13">
    <location>
        <begin position="356"/>
        <end position="399"/>
    </location>
</feature>
<feature type="region of interest" description="Disordered" evidence="13">
    <location>
        <begin position="1"/>
        <end position="29"/>
    </location>
</feature>
<evidence type="ECO:0000256" key="8">
    <source>
        <dbReference type="ARBA" id="ARBA00023125"/>
    </source>
</evidence>
<evidence type="ECO:0000259" key="14">
    <source>
        <dbReference type="PROSITE" id="PS50157"/>
    </source>
</evidence>